<dbReference type="Gene3D" id="3.40.50.11190">
    <property type="match status" value="1"/>
</dbReference>
<dbReference type="SUPFAM" id="SSF53756">
    <property type="entry name" value="UDP-Glycosyltransferase/glycogen phosphorylase"/>
    <property type="match status" value="1"/>
</dbReference>
<evidence type="ECO:0000313" key="5">
    <source>
        <dbReference type="EMBL" id="OEF98876.1"/>
    </source>
</evidence>
<dbReference type="GO" id="GO:0016787">
    <property type="term" value="F:hydrolase activity"/>
    <property type="evidence" value="ECO:0007669"/>
    <property type="project" value="UniProtKB-KW"/>
</dbReference>
<dbReference type="InterPro" id="IPR007235">
    <property type="entry name" value="Glyco_trans_28_C"/>
</dbReference>
<dbReference type="EMBL" id="MIJF01000046">
    <property type="protein sequence ID" value="OEF98876.1"/>
    <property type="molecule type" value="Genomic_DNA"/>
</dbReference>
<keyword evidence="6" id="KW-1185">Reference proteome</keyword>
<dbReference type="PANTHER" id="PTHR21015">
    <property type="entry name" value="UDP-N-ACETYLGLUCOSAMINE--N-ACETYLMURAMYL-(PENTAPEPTIDE) PYROPHOSPHORYL-UNDECAPRENOL N-ACETYLGLUCOSAMINE TRANSFERASE 1"/>
    <property type="match status" value="1"/>
</dbReference>
<proteinExistence type="predicted"/>
<feature type="domain" description="Glycosyl transferase family 28 C-terminal" evidence="4">
    <location>
        <begin position="186"/>
        <end position="333"/>
    </location>
</feature>
<keyword evidence="5" id="KW-0378">Hydrolase</keyword>
<accession>A0A1D2YT74</accession>
<feature type="active site" description="Proton acceptor" evidence="2">
    <location>
        <position position="17"/>
    </location>
</feature>
<comment type="caution">
    <text evidence="5">The sequence shown here is derived from an EMBL/GenBank/DDBJ whole genome shotgun (WGS) entry which is preliminary data.</text>
</comment>
<dbReference type="PANTHER" id="PTHR21015:SF22">
    <property type="entry name" value="GLYCOSYLTRANSFERASE"/>
    <property type="match status" value="1"/>
</dbReference>
<organism evidence="5 6">
    <name type="scientific">Vulcanibacillus modesticaldus</name>
    <dbReference type="NCBI Taxonomy" id="337097"/>
    <lineage>
        <taxon>Bacteria</taxon>
        <taxon>Bacillati</taxon>
        <taxon>Bacillota</taxon>
        <taxon>Bacilli</taxon>
        <taxon>Bacillales</taxon>
        <taxon>Bacillaceae</taxon>
        <taxon>Vulcanibacillus</taxon>
    </lineage>
</organism>
<evidence type="ECO:0000313" key="6">
    <source>
        <dbReference type="Proteomes" id="UP000243739"/>
    </source>
</evidence>
<dbReference type="NCBIfam" id="TIGR03590">
    <property type="entry name" value="PseG"/>
    <property type="match status" value="1"/>
</dbReference>
<evidence type="ECO:0000256" key="3">
    <source>
        <dbReference type="PIRSR" id="PIRSR620023-2"/>
    </source>
</evidence>
<keyword evidence="1" id="KW-0472">Membrane</keyword>
<evidence type="ECO:0000256" key="1">
    <source>
        <dbReference type="ARBA" id="ARBA00023136"/>
    </source>
</evidence>
<protein>
    <submittedName>
        <fullName evidence="5">UDP-2,4-diacetamido-2,4, 6-trideoxy-beta-L-altropyranose hydrolase</fullName>
    </submittedName>
</protein>
<evidence type="ECO:0000256" key="2">
    <source>
        <dbReference type="PIRSR" id="PIRSR620023-1"/>
    </source>
</evidence>
<name>A0A1D2YT74_9BACI</name>
<dbReference type="Proteomes" id="UP000243739">
    <property type="component" value="Unassembled WGS sequence"/>
</dbReference>
<dbReference type="RefSeq" id="WP_069657212.1">
    <property type="nucleotide sequence ID" value="NZ_MIJF01000046.1"/>
</dbReference>
<reference evidence="5 6" key="1">
    <citation type="submission" date="2016-09" db="EMBL/GenBank/DDBJ databases">
        <title>Draft genome sequence for the type strain of Vulcanibacillus modesticaldus BR, a strictly anaerobic, moderately thermophilic, and nitrate-reducing bacterium from deep sea-hydrothermal vents of the Mid-Atlantic Ridge.</title>
        <authorList>
            <person name="Abin C.A."/>
            <person name="Hollibaugh J.T."/>
        </authorList>
    </citation>
    <scope>NUCLEOTIDE SEQUENCE [LARGE SCALE GENOMIC DNA]</scope>
    <source>
        <strain evidence="5 6">BR</strain>
    </source>
</reference>
<dbReference type="Gene3D" id="3.40.50.2000">
    <property type="entry name" value="Glycogen Phosphorylase B"/>
    <property type="match status" value="1"/>
</dbReference>
<feature type="binding site" evidence="3">
    <location>
        <position position="268"/>
    </location>
    <ligand>
        <name>substrate</name>
    </ligand>
</feature>
<evidence type="ECO:0000259" key="4">
    <source>
        <dbReference type="Pfam" id="PF04101"/>
    </source>
</evidence>
<dbReference type="STRING" id="337097.BHF71_02820"/>
<sequence length="356" mass="40457">MNIYFRVDASLKIGTGHVMRCLTLAEELKIEGAEVTFICRELEGNLIDLIKSKGFKVFRLPFQSSKDKSGTTWEIDAKQTINVLKEEKRDIDWLIVDHYALDIHWESQIRRYVKKIMVIDDLANRQHDCDLLLDQNLYKNMEKRYDKLVPHKCIKLLGPKYALLRSEFKTVRKSLEERDGNVERILIFFGGTDPTNETEKAIKAVSSLNKPNIKVDVVVGEANPNKKRIKKLCSTIPNVNYYCQVENMAELMANADLAIGAGGSSTWERCYVGLPTITLIVAENQSEMTVAVAEKGAIWNLGYSFNVTIEMITNVLKKAINSPHILKEMGKKAIDLIDSRSISNDSLLIQYILGER</sequence>
<dbReference type="Pfam" id="PF04101">
    <property type="entry name" value="Glyco_tran_28_C"/>
    <property type="match status" value="1"/>
</dbReference>
<dbReference type="AlphaFoldDB" id="A0A1D2YT74"/>
<feature type="binding site" evidence="3">
    <location>
        <position position="165"/>
    </location>
    <ligand>
        <name>substrate</name>
    </ligand>
</feature>
<gene>
    <name evidence="5" type="ORF">BHF71_02820</name>
</gene>
<dbReference type="GO" id="GO:0016758">
    <property type="term" value="F:hexosyltransferase activity"/>
    <property type="evidence" value="ECO:0007669"/>
    <property type="project" value="InterPro"/>
</dbReference>
<dbReference type="InterPro" id="IPR020023">
    <property type="entry name" value="PseG"/>
</dbReference>
<dbReference type="OrthoDB" id="9805604at2"/>